<evidence type="ECO:0000256" key="3">
    <source>
        <dbReference type="ARBA" id="ARBA00023125"/>
    </source>
</evidence>
<dbReference type="SUPFAM" id="SSF53822">
    <property type="entry name" value="Periplasmic binding protein-like I"/>
    <property type="match status" value="1"/>
</dbReference>
<keyword evidence="1" id="KW-0678">Repressor</keyword>
<reference evidence="8" key="1">
    <citation type="journal article" date="2019" name="Int. J. Syst. Evol. Microbiol.">
        <title>The Global Catalogue of Microorganisms (GCM) 10K type strain sequencing project: providing services to taxonomists for standard genome sequencing and annotation.</title>
        <authorList>
            <consortium name="The Broad Institute Genomics Platform"/>
            <consortium name="The Broad Institute Genome Sequencing Center for Infectious Disease"/>
            <person name="Wu L."/>
            <person name="Ma J."/>
        </authorList>
    </citation>
    <scope>NUCLEOTIDE SEQUENCE [LARGE SCALE GENOMIC DNA]</scope>
    <source>
        <strain evidence="8">JCM 3106</strain>
    </source>
</reference>
<dbReference type="RefSeq" id="WP_344898269.1">
    <property type="nucleotide sequence ID" value="NZ_BAAAWD010000012.1"/>
</dbReference>
<accession>A0ABP6KKT5</accession>
<dbReference type="PROSITE" id="PS00356">
    <property type="entry name" value="HTH_LACI_1"/>
    <property type="match status" value="1"/>
</dbReference>
<dbReference type="Gene3D" id="3.40.50.2300">
    <property type="match status" value="2"/>
</dbReference>
<proteinExistence type="predicted"/>
<keyword evidence="3 7" id="KW-0238">DNA-binding</keyword>
<evidence type="ECO:0000313" key="7">
    <source>
        <dbReference type="EMBL" id="GAA3015555.1"/>
    </source>
</evidence>
<evidence type="ECO:0000259" key="6">
    <source>
        <dbReference type="PROSITE" id="PS50932"/>
    </source>
</evidence>
<dbReference type="PANTHER" id="PTHR30146:SF148">
    <property type="entry name" value="HTH-TYPE TRANSCRIPTIONAL REPRESSOR PURR-RELATED"/>
    <property type="match status" value="1"/>
</dbReference>
<evidence type="ECO:0000256" key="2">
    <source>
        <dbReference type="ARBA" id="ARBA00023015"/>
    </source>
</evidence>
<keyword evidence="4" id="KW-0804">Transcription</keyword>
<dbReference type="Gene3D" id="1.10.260.40">
    <property type="entry name" value="lambda repressor-like DNA-binding domains"/>
    <property type="match status" value="1"/>
</dbReference>
<name>A0ABP6KKT5_9ACTN</name>
<feature type="region of interest" description="Disordered" evidence="5">
    <location>
        <begin position="325"/>
        <end position="353"/>
    </location>
</feature>
<dbReference type="PANTHER" id="PTHR30146">
    <property type="entry name" value="LACI-RELATED TRANSCRIPTIONAL REPRESSOR"/>
    <property type="match status" value="1"/>
</dbReference>
<feature type="compositionally biased region" description="Pro residues" evidence="5">
    <location>
        <begin position="331"/>
        <end position="347"/>
    </location>
</feature>
<dbReference type="CDD" id="cd06267">
    <property type="entry name" value="PBP1_LacI_sugar_binding-like"/>
    <property type="match status" value="1"/>
</dbReference>
<dbReference type="SUPFAM" id="SSF47413">
    <property type="entry name" value="lambda repressor-like DNA-binding domains"/>
    <property type="match status" value="1"/>
</dbReference>
<evidence type="ECO:0000256" key="5">
    <source>
        <dbReference type="SAM" id="MobiDB-lite"/>
    </source>
</evidence>
<sequence length="353" mass="37248">MAATLRDVAAAAGVSVSTASRALSGSSEISESTRLRVSRTARSLGYRRNLAAASLRTRRSGLVGLVLNNLVNNTFHTVVEAVQRRLVASGYQALLCITNADPAVEADYLRLLRDHQVDSVLIVGTGRNVKEVNELRASGITVIDLIREIEGSQGPAVLAADREGAVSATRHLLDLGHRRIAFVGGPPETTSGRDRYAGFVQALGDAGLTPDADLVRRGPFEVAYGARAMGELLGAERAPTALMLANHEATYGALPVLARSGVDVPSALSVVAFEDMPLLEWWSPPITVVDTGAHELGRLAVELLLRSIDGQELKPRRYTVGAELVVRSSTAPPPSPPVSVDPPPGEPPATEAG</sequence>
<keyword evidence="8" id="KW-1185">Reference proteome</keyword>
<dbReference type="InterPro" id="IPR028082">
    <property type="entry name" value="Peripla_BP_I"/>
</dbReference>
<comment type="caution">
    <text evidence="7">The sequence shown here is derived from an EMBL/GenBank/DDBJ whole genome shotgun (WGS) entry which is preliminary data.</text>
</comment>
<dbReference type="InterPro" id="IPR046335">
    <property type="entry name" value="LacI/GalR-like_sensor"/>
</dbReference>
<gene>
    <name evidence="7" type="ORF">GCM10017559_43740</name>
</gene>
<dbReference type="GO" id="GO:0003677">
    <property type="term" value="F:DNA binding"/>
    <property type="evidence" value="ECO:0007669"/>
    <property type="project" value="UniProtKB-KW"/>
</dbReference>
<dbReference type="PROSITE" id="PS50932">
    <property type="entry name" value="HTH_LACI_2"/>
    <property type="match status" value="1"/>
</dbReference>
<dbReference type="InterPro" id="IPR010982">
    <property type="entry name" value="Lambda_DNA-bd_dom_sf"/>
</dbReference>
<dbReference type="EMBL" id="BAAAWD010000012">
    <property type="protein sequence ID" value="GAA3015555.1"/>
    <property type="molecule type" value="Genomic_DNA"/>
</dbReference>
<evidence type="ECO:0000313" key="8">
    <source>
        <dbReference type="Proteomes" id="UP001499930"/>
    </source>
</evidence>
<feature type="domain" description="HTH lacI-type" evidence="6">
    <location>
        <begin position="3"/>
        <end position="57"/>
    </location>
</feature>
<organism evidence="7 8">
    <name type="scientific">Streptosporangium longisporum</name>
    <dbReference type="NCBI Taxonomy" id="46187"/>
    <lineage>
        <taxon>Bacteria</taxon>
        <taxon>Bacillati</taxon>
        <taxon>Actinomycetota</taxon>
        <taxon>Actinomycetes</taxon>
        <taxon>Streptosporangiales</taxon>
        <taxon>Streptosporangiaceae</taxon>
        <taxon>Streptosporangium</taxon>
    </lineage>
</organism>
<dbReference type="CDD" id="cd01392">
    <property type="entry name" value="HTH_LacI"/>
    <property type="match status" value="1"/>
</dbReference>
<keyword evidence="2" id="KW-0805">Transcription regulation</keyword>
<protein>
    <submittedName>
        <fullName evidence="7">LacI family DNA-binding transcriptional regulator</fullName>
    </submittedName>
</protein>
<dbReference type="InterPro" id="IPR000843">
    <property type="entry name" value="HTH_LacI"/>
</dbReference>
<evidence type="ECO:0000256" key="4">
    <source>
        <dbReference type="ARBA" id="ARBA00023163"/>
    </source>
</evidence>
<dbReference type="Proteomes" id="UP001499930">
    <property type="component" value="Unassembled WGS sequence"/>
</dbReference>
<dbReference type="Pfam" id="PF13377">
    <property type="entry name" value="Peripla_BP_3"/>
    <property type="match status" value="1"/>
</dbReference>
<evidence type="ECO:0000256" key="1">
    <source>
        <dbReference type="ARBA" id="ARBA00022491"/>
    </source>
</evidence>
<dbReference type="Pfam" id="PF00356">
    <property type="entry name" value="LacI"/>
    <property type="match status" value="1"/>
</dbReference>
<dbReference type="SMART" id="SM00354">
    <property type="entry name" value="HTH_LACI"/>
    <property type="match status" value="1"/>
</dbReference>